<keyword evidence="5 6" id="KW-0949">S-adenosyl-L-methionine</keyword>
<dbReference type="Proteomes" id="UP001500359">
    <property type="component" value="Unassembled WGS sequence"/>
</dbReference>
<evidence type="ECO:0000256" key="6">
    <source>
        <dbReference type="HAMAP-Rule" id="MF_01859"/>
    </source>
</evidence>
<dbReference type="InterPro" id="IPR029063">
    <property type="entry name" value="SAM-dependent_MTases_sf"/>
</dbReference>
<keyword evidence="10" id="KW-1185">Reference proteome</keyword>
<dbReference type="PANTHER" id="PTHR47816">
    <property type="entry name" value="RIBOSOMAL RNA SMALL SUBUNIT METHYLTRANSFERASE C"/>
    <property type="match status" value="1"/>
</dbReference>
<evidence type="ECO:0000256" key="3">
    <source>
        <dbReference type="ARBA" id="ARBA00022603"/>
    </source>
</evidence>
<dbReference type="InterPro" id="IPR017237">
    <property type="entry name" value="RLMG"/>
</dbReference>
<dbReference type="CDD" id="cd02440">
    <property type="entry name" value="AdoMet_MTases"/>
    <property type="match status" value="1"/>
</dbReference>
<reference evidence="10" key="1">
    <citation type="journal article" date="2019" name="Int. J. Syst. Evol. Microbiol.">
        <title>The Global Catalogue of Microorganisms (GCM) 10K type strain sequencing project: providing services to taxonomists for standard genome sequencing and annotation.</title>
        <authorList>
            <consortium name="The Broad Institute Genomics Platform"/>
            <consortium name="The Broad Institute Genome Sequencing Center for Infectious Disease"/>
            <person name="Wu L."/>
            <person name="Ma J."/>
        </authorList>
    </citation>
    <scope>NUCLEOTIDE SEQUENCE [LARGE SCALE GENOMIC DNA]</scope>
    <source>
        <strain evidence="10">JCM 15896</strain>
    </source>
</reference>
<name>A0ABP3WNT9_9ALTE</name>
<dbReference type="GO" id="GO:0008168">
    <property type="term" value="F:methyltransferase activity"/>
    <property type="evidence" value="ECO:0007669"/>
    <property type="project" value="UniProtKB-KW"/>
</dbReference>
<feature type="domain" description="RlmG N-terminal" evidence="8">
    <location>
        <begin position="3"/>
        <end position="183"/>
    </location>
</feature>
<organism evidence="9 10">
    <name type="scientific">Aliiglaciecola litoralis</name>
    <dbReference type="NCBI Taxonomy" id="582857"/>
    <lineage>
        <taxon>Bacteria</taxon>
        <taxon>Pseudomonadati</taxon>
        <taxon>Pseudomonadota</taxon>
        <taxon>Gammaproteobacteria</taxon>
        <taxon>Alteromonadales</taxon>
        <taxon>Alteromonadaceae</taxon>
        <taxon>Aliiglaciecola</taxon>
    </lineage>
</organism>
<comment type="catalytic activity">
    <reaction evidence="6">
        <text>guanosine(1835) in 23S rRNA + S-adenosyl-L-methionine = N(2)-methylguanosine(1835) in 23S rRNA + S-adenosyl-L-homocysteine + H(+)</text>
        <dbReference type="Rhea" id="RHEA:42744"/>
        <dbReference type="Rhea" id="RHEA-COMP:10217"/>
        <dbReference type="Rhea" id="RHEA-COMP:10218"/>
        <dbReference type="ChEBI" id="CHEBI:15378"/>
        <dbReference type="ChEBI" id="CHEBI:57856"/>
        <dbReference type="ChEBI" id="CHEBI:59789"/>
        <dbReference type="ChEBI" id="CHEBI:74269"/>
        <dbReference type="ChEBI" id="CHEBI:74481"/>
        <dbReference type="EC" id="2.1.1.174"/>
    </reaction>
</comment>
<evidence type="ECO:0000313" key="9">
    <source>
        <dbReference type="EMBL" id="GAA0854155.1"/>
    </source>
</evidence>
<dbReference type="Pfam" id="PF26049">
    <property type="entry name" value="RLMG_N"/>
    <property type="match status" value="1"/>
</dbReference>
<comment type="subcellular location">
    <subcellularLocation>
        <location evidence="6">Cytoplasm</location>
    </subcellularLocation>
</comment>
<comment type="caution">
    <text evidence="9">The sequence shown here is derived from an EMBL/GenBank/DDBJ whole genome shotgun (WGS) entry which is preliminary data.</text>
</comment>
<gene>
    <name evidence="6" type="primary">rlmG</name>
    <name evidence="9" type="ORF">GCM10009114_08910</name>
</gene>
<dbReference type="RefSeq" id="WP_343856942.1">
    <property type="nucleotide sequence ID" value="NZ_BAAAFD010000002.1"/>
</dbReference>
<dbReference type="InterPro" id="IPR058679">
    <property type="entry name" value="RlmG_N"/>
</dbReference>
<dbReference type="InterPro" id="IPR007848">
    <property type="entry name" value="Small_mtfrase_dom"/>
</dbReference>
<keyword evidence="4 6" id="KW-0808">Transferase</keyword>
<keyword evidence="1 6" id="KW-0963">Cytoplasm</keyword>
<evidence type="ECO:0000259" key="8">
    <source>
        <dbReference type="Pfam" id="PF26049"/>
    </source>
</evidence>
<dbReference type="EC" id="2.1.1.174" evidence="6"/>
<dbReference type="PANTHER" id="PTHR47816:SF5">
    <property type="entry name" value="RIBOSOMAL RNA LARGE SUBUNIT METHYLTRANSFERASE G"/>
    <property type="match status" value="1"/>
</dbReference>
<dbReference type="Gene3D" id="3.40.50.150">
    <property type="entry name" value="Vaccinia Virus protein VP39"/>
    <property type="match status" value="2"/>
</dbReference>
<feature type="domain" description="Methyltransferase small" evidence="7">
    <location>
        <begin position="205"/>
        <end position="375"/>
    </location>
</feature>
<dbReference type="InterPro" id="IPR002052">
    <property type="entry name" value="DNA_methylase_N6_adenine_CS"/>
</dbReference>
<evidence type="ECO:0000256" key="1">
    <source>
        <dbReference type="ARBA" id="ARBA00022490"/>
    </source>
</evidence>
<dbReference type="SUPFAM" id="SSF53335">
    <property type="entry name" value="S-adenosyl-L-methionine-dependent methyltransferases"/>
    <property type="match status" value="1"/>
</dbReference>
<protein>
    <recommendedName>
        <fullName evidence="6">Ribosomal RNA large subunit methyltransferase G</fullName>
        <ecNumber evidence="6">2.1.1.174</ecNumber>
    </recommendedName>
    <alternativeName>
        <fullName evidence="6">23S rRNA m2G1835 methyltransferase</fullName>
    </alternativeName>
    <alternativeName>
        <fullName evidence="6">rRNA (guanine-N(2)-)-methyltransferase RlmG</fullName>
    </alternativeName>
</protein>
<dbReference type="EMBL" id="BAAAFD010000002">
    <property type="protein sequence ID" value="GAA0854155.1"/>
    <property type="molecule type" value="Genomic_DNA"/>
</dbReference>
<sequence length="379" mass="43041">MNTCFQFLDKTLELYRYPKRFMHPSWQAWDSADELLINYVVEQQPDYANAHFLILNDDFGALTSWLSPARITHVSDSLIAQKSCQKNIQLNHSNPTFVEYRNSLESLPDSPDWVLLKIPRTTALLEYQLAQIRKVISPTTRIMAGAKAKSIQKSTLSLFEKYLGNTHTSLAKKKSRLVFSQPQFPLTDLSLPEPTRWKSDDGVLHVVNHANVFARQQMDIGARHLAACLPDCEGKRIADLGCGNGIIGLTVLQRTQHAKVTFIDESYMAVASAKENVRLNFPERLVDCEFVVSNCLEQLDKETQFDIVLCNPPFHQQNTVTDHIAYQMFDDSKTKLVKGGELRIIGNRHLDYPQTLKRLFGGYEVVGSDPKFSILSSHK</sequence>
<evidence type="ECO:0000313" key="10">
    <source>
        <dbReference type="Proteomes" id="UP001500359"/>
    </source>
</evidence>
<evidence type="ECO:0000259" key="7">
    <source>
        <dbReference type="Pfam" id="PF05175"/>
    </source>
</evidence>
<evidence type="ECO:0000256" key="4">
    <source>
        <dbReference type="ARBA" id="ARBA00022679"/>
    </source>
</evidence>
<proteinExistence type="inferred from homology"/>
<dbReference type="HAMAP" id="MF_01859">
    <property type="entry name" value="23SrRNA_methyltr_G"/>
    <property type="match status" value="1"/>
</dbReference>
<dbReference type="Pfam" id="PF05175">
    <property type="entry name" value="MTS"/>
    <property type="match status" value="1"/>
</dbReference>
<keyword evidence="2 6" id="KW-0698">rRNA processing</keyword>
<dbReference type="GO" id="GO:0032259">
    <property type="term" value="P:methylation"/>
    <property type="evidence" value="ECO:0007669"/>
    <property type="project" value="UniProtKB-KW"/>
</dbReference>
<evidence type="ECO:0000256" key="2">
    <source>
        <dbReference type="ARBA" id="ARBA00022552"/>
    </source>
</evidence>
<dbReference type="PROSITE" id="PS00092">
    <property type="entry name" value="N6_MTASE"/>
    <property type="match status" value="1"/>
</dbReference>
<comment type="function">
    <text evidence="6">Specifically methylates the guanine in position 1835 (m2G1835) of 23S rRNA.</text>
</comment>
<evidence type="ECO:0000256" key="5">
    <source>
        <dbReference type="ARBA" id="ARBA00022691"/>
    </source>
</evidence>
<dbReference type="InterPro" id="IPR046977">
    <property type="entry name" value="RsmC/RlmG"/>
</dbReference>
<dbReference type="PIRSF" id="PIRSF037565">
    <property type="entry name" value="RRNA_m2G_Mtase_RsmD_prd"/>
    <property type="match status" value="1"/>
</dbReference>
<accession>A0ABP3WNT9</accession>
<comment type="similarity">
    <text evidence="6">Belongs to the methyltransferase superfamily. RlmG family.</text>
</comment>
<keyword evidence="3 6" id="KW-0489">Methyltransferase</keyword>